<evidence type="ECO:0000256" key="3">
    <source>
        <dbReference type="ARBA" id="ARBA00022989"/>
    </source>
</evidence>
<reference evidence="7 8" key="1">
    <citation type="journal article" date="2016" name="Nat. Commun.">
        <title>Thousands of microbial genomes shed light on interconnected biogeochemical processes in an aquifer system.</title>
        <authorList>
            <person name="Anantharaman K."/>
            <person name="Brown C.T."/>
            <person name="Hug L.A."/>
            <person name="Sharon I."/>
            <person name="Castelle C.J."/>
            <person name="Probst A.J."/>
            <person name="Thomas B.C."/>
            <person name="Singh A."/>
            <person name="Wilkins M.J."/>
            <person name="Karaoz U."/>
            <person name="Brodie E.L."/>
            <person name="Williams K.H."/>
            <person name="Hubbard S.S."/>
            <person name="Banfield J.F."/>
        </authorList>
    </citation>
    <scope>NUCLEOTIDE SEQUENCE [LARGE SCALE GENOMIC DNA]</scope>
</reference>
<evidence type="ECO:0000256" key="4">
    <source>
        <dbReference type="ARBA" id="ARBA00023136"/>
    </source>
</evidence>
<feature type="transmembrane region" description="Helical" evidence="5">
    <location>
        <begin position="386"/>
        <end position="407"/>
    </location>
</feature>
<dbReference type="SUPFAM" id="SSF48452">
    <property type="entry name" value="TPR-like"/>
    <property type="match status" value="1"/>
</dbReference>
<keyword evidence="2 5" id="KW-0812">Transmembrane</keyword>
<dbReference type="InterPro" id="IPR019734">
    <property type="entry name" value="TPR_rpt"/>
</dbReference>
<feature type="transmembrane region" description="Helical" evidence="5">
    <location>
        <begin position="218"/>
        <end position="239"/>
    </location>
</feature>
<feature type="transmembrane region" description="Helical" evidence="5">
    <location>
        <begin position="7"/>
        <end position="25"/>
    </location>
</feature>
<dbReference type="InterPro" id="IPR051533">
    <property type="entry name" value="WaaL-like"/>
</dbReference>
<name>A0A1G2FBR1_9BACT</name>
<dbReference type="InterPro" id="IPR007016">
    <property type="entry name" value="O-antigen_ligase-rel_domated"/>
</dbReference>
<feature type="domain" description="O-antigen ligase-related" evidence="6">
    <location>
        <begin position="204"/>
        <end position="363"/>
    </location>
</feature>
<evidence type="ECO:0000313" key="7">
    <source>
        <dbReference type="EMBL" id="OGZ35524.1"/>
    </source>
</evidence>
<comment type="caution">
    <text evidence="7">The sequence shown here is derived from an EMBL/GenBank/DDBJ whole genome shotgun (WGS) entry which is preliminary data.</text>
</comment>
<feature type="transmembrane region" description="Helical" evidence="5">
    <location>
        <begin position="126"/>
        <end position="148"/>
    </location>
</feature>
<feature type="transmembrane region" description="Helical" evidence="5">
    <location>
        <begin position="68"/>
        <end position="90"/>
    </location>
</feature>
<feature type="transmembrane region" description="Helical" evidence="5">
    <location>
        <begin position="37"/>
        <end position="56"/>
    </location>
</feature>
<protein>
    <recommendedName>
        <fullName evidence="6">O-antigen ligase-related domain-containing protein</fullName>
    </recommendedName>
</protein>
<feature type="transmembrane region" description="Helical" evidence="5">
    <location>
        <begin position="442"/>
        <end position="461"/>
    </location>
</feature>
<feature type="transmembrane region" description="Helical" evidence="5">
    <location>
        <begin position="102"/>
        <end position="119"/>
    </location>
</feature>
<evidence type="ECO:0000259" key="6">
    <source>
        <dbReference type="Pfam" id="PF04932"/>
    </source>
</evidence>
<dbReference type="SMART" id="SM00028">
    <property type="entry name" value="TPR"/>
    <property type="match status" value="3"/>
</dbReference>
<comment type="subcellular location">
    <subcellularLocation>
        <location evidence="1">Membrane</location>
        <topology evidence="1">Multi-pass membrane protein</topology>
    </subcellularLocation>
</comment>
<evidence type="ECO:0000256" key="5">
    <source>
        <dbReference type="SAM" id="Phobius"/>
    </source>
</evidence>
<feature type="transmembrane region" description="Helical" evidence="5">
    <location>
        <begin position="351"/>
        <end position="374"/>
    </location>
</feature>
<evidence type="ECO:0000256" key="2">
    <source>
        <dbReference type="ARBA" id="ARBA00022692"/>
    </source>
</evidence>
<dbReference type="Gene3D" id="1.25.40.10">
    <property type="entry name" value="Tetratricopeptide repeat domain"/>
    <property type="match status" value="2"/>
</dbReference>
<accession>A0A1G2FBR1</accession>
<sequence length="755" mass="87081">MEKTLKYIIWAGLAAVSLIPLLVKSNYYFPYIVPKTLAFRIIIEVIFLAYLGLAVIKKEYRPKLNLVLVLFFLYLISIFLSSILGGSFYFSFWSNNERSEGLLLLLHLFLFLIVLSAFLKDFKEWLLVFEASFLGGLLVSLVALAQYLNVSWILESSGGTRLTSTIGNAGYVGGYLLFNVFFGLILFFQRKDNGYLRFYYLSVILLQLFVILNTQTRGAILSVGLSAFALIIYLSFFYLKGYRSAKISGIVLPLLMIILVVLIFADKTAPWVRKNPVFSRISAISVSSTTAQNRLMTWQASYLGFKEKPILGYGYENFYQVFDKYFPPRIYEDAGSIVWYDRAHNMIFDRLITGGLAGLILYLSFLLAPIFYLWRYFVKKKQDGQYLIPVIATLLMAAYFIQNLFIFEALVTYIPLFLSLGFLSRFCPAWPNKFLSSNKPHIVLLTVGLILFLPVLFIVNIKPASANKTLIRAMMNQNVKDYKESYKYFIEAVDKNTFGNQEYRQHFGEFIAGAVEISGIDANWLSQSALRAEQEFDKQITERPKSARNYLMVMRFLNKTYGLNLDRLNKSLELFKKVSQVSPTRPHIYYEAGYSQFYLGRVFEGKGDKEKAKKYYEESLANFQKAIDLNDRVVESYTNMIMVLLAVQKSDKVQSYFDRMDEMGLNYHREDDLSRMGNSAIKAENYEWTLKFYQELTRLFPEKPDYWINLALSYAFLGDKDKAVETAQKIKSFEGDYVKQADAFIQDVSAGKFKR</sequence>
<dbReference type="InterPro" id="IPR011990">
    <property type="entry name" value="TPR-like_helical_dom_sf"/>
</dbReference>
<evidence type="ECO:0000313" key="8">
    <source>
        <dbReference type="Proteomes" id="UP000176974"/>
    </source>
</evidence>
<dbReference type="PANTHER" id="PTHR37422">
    <property type="entry name" value="TEICHURONIC ACID BIOSYNTHESIS PROTEIN TUAE"/>
    <property type="match status" value="1"/>
</dbReference>
<proteinExistence type="predicted"/>
<dbReference type="Pfam" id="PF04932">
    <property type="entry name" value="Wzy_C"/>
    <property type="match status" value="1"/>
</dbReference>
<dbReference type="Pfam" id="PF13174">
    <property type="entry name" value="TPR_6"/>
    <property type="match status" value="1"/>
</dbReference>
<dbReference type="PANTHER" id="PTHR37422:SF13">
    <property type="entry name" value="LIPOPOLYSACCHARIDE BIOSYNTHESIS PROTEIN PA4999-RELATED"/>
    <property type="match status" value="1"/>
</dbReference>
<feature type="transmembrane region" description="Helical" evidence="5">
    <location>
        <begin position="413"/>
        <end position="430"/>
    </location>
</feature>
<dbReference type="GO" id="GO:0016020">
    <property type="term" value="C:membrane"/>
    <property type="evidence" value="ECO:0007669"/>
    <property type="project" value="UniProtKB-SubCell"/>
</dbReference>
<keyword evidence="4 5" id="KW-0472">Membrane</keyword>
<organism evidence="7 8">
    <name type="scientific">Candidatus Portnoybacteria bacterium RIFCSPHIGHO2_01_FULL_40_12b</name>
    <dbReference type="NCBI Taxonomy" id="1801994"/>
    <lineage>
        <taxon>Bacteria</taxon>
        <taxon>Candidatus Portnoyibacteriota</taxon>
    </lineage>
</organism>
<feature type="transmembrane region" description="Helical" evidence="5">
    <location>
        <begin position="168"/>
        <end position="188"/>
    </location>
</feature>
<dbReference type="EMBL" id="MHMY01000010">
    <property type="protein sequence ID" value="OGZ35524.1"/>
    <property type="molecule type" value="Genomic_DNA"/>
</dbReference>
<keyword evidence="3 5" id="KW-1133">Transmembrane helix</keyword>
<dbReference type="Pfam" id="PF13181">
    <property type="entry name" value="TPR_8"/>
    <property type="match status" value="1"/>
</dbReference>
<evidence type="ECO:0000256" key="1">
    <source>
        <dbReference type="ARBA" id="ARBA00004141"/>
    </source>
</evidence>
<dbReference type="Proteomes" id="UP000176974">
    <property type="component" value="Unassembled WGS sequence"/>
</dbReference>
<dbReference type="AlphaFoldDB" id="A0A1G2FBR1"/>
<feature type="transmembrane region" description="Helical" evidence="5">
    <location>
        <begin position="195"/>
        <end position="212"/>
    </location>
</feature>
<gene>
    <name evidence="7" type="ORF">A2815_00775</name>
</gene>
<feature type="transmembrane region" description="Helical" evidence="5">
    <location>
        <begin position="246"/>
        <end position="265"/>
    </location>
</feature>